<name>A0ABV3RIQ8_9RHOB</name>
<gene>
    <name evidence="2" type="ORF">AB2B41_04465</name>
</gene>
<sequence>MTLPLTVWPLLALSMATGLLAGVFLTFSDFLMRSLHRSAPASGTEAMQRINREVYRSVFMVLFLGMVPVSALVLGYALLALSGPVATWLTSAAVLYLLGVFAVTAAGNVPMNQRLDAMPLAGEAAQGYWPVYVTGWLRWNHLRGLAALGASVSYAVAALTLVAGG</sequence>
<dbReference type="InterPro" id="IPR013901">
    <property type="entry name" value="Anthrone_oxy"/>
</dbReference>
<keyword evidence="1" id="KW-0812">Transmembrane</keyword>
<evidence type="ECO:0000313" key="2">
    <source>
        <dbReference type="EMBL" id="MEW9918840.1"/>
    </source>
</evidence>
<dbReference type="EMBL" id="JBFNXX010000003">
    <property type="protein sequence ID" value="MEW9918840.1"/>
    <property type="molecule type" value="Genomic_DNA"/>
</dbReference>
<keyword evidence="3" id="KW-1185">Reference proteome</keyword>
<feature type="transmembrane region" description="Helical" evidence="1">
    <location>
        <begin position="6"/>
        <end position="27"/>
    </location>
</feature>
<feature type="transmembrane region" description="Helical" evidence="1">
    <location>
        <begin position="145"/>
        <end position="164"/>
    </location>
</feature>
<reference evidence="2 3" key="1">
    <citation type="submission" date="2024-07" db="EMBL/GenBank/DDBJ databases">
        <title>Marimonas sp.nov., isolated from tidal-flat sediment.</title>
        <authorList>
            <person name="Jayan J.N."/>
            <person name="Lee S.S."/>
        </authorList>
    </citation>
    <scope>NUCLEOTIDE SEQUENCE [LARGE SCALE GENOMIC DNA]</scope>
    <source>
        <strain evidence="2 3">MJW-29</strain>
    </source>
</reference>
<keyword evidence="1" id="KW-0472">Membrane</keyword>
<feature type="transmembrane region" description="Helical" evidence="1">
    <location>
        <begin position="57"/>
        <end position="79"/>
    </location>
</feature>
<dbReference type="Proteomes" id="UP001556098">
    <property type="component" value="Unassembled WGS sequence"/>
</dbReference>
<evidence type="ECO:0000256" key="1">
    <source>
        <dbReference type="SAM" id="Phobius"/>
    </source>
</evidence>
<evidence type="ECO:0000313" key="3">
    <source>
        <dbReference type="Proteomes" id="UP001556098"/>
    </source>
</evidence>
<protein>
    <submittedName>
        <fullName evidence="2">DUF1772 domain-containing protein</fullName>
    </submittedName>
</protein>
<feature type="transmembrane region" description="Helical" evidence="1">
    <location>
        <begin position="85"/>
        <end position="109"/>
    </location>
</feature>
<dbReference type="RefSeq" id="WP_367876549.1">
    <property type="nucleotide sequence ID" value="NZ_JBFNXX010000003.1"/>
</dbReference>
<accession>A0ABV3RIQ8</accession>
<comment type="caution">
    <text evidence="2">The sequence shown here is derived from an EMBL/GenBank/DDBJ whole genome shotgun (WGS) entry which is preliminary data.</text>
</comment>
<proteinExistence type="predicted"/>
<dbReference type="Pfam" id="PF08592">
    <property type="entry name" value="Anthrone_oxy"/>
    <property type="match status" value="1"/>
</dbReference>
<keyword evidence="1" id="KW-1133">Transmembrane helix</keyword>
<organism evidence="2 3">
    <name type="scientific">Sulfitobacter sediminis</name>
    <dbReference type="NCBI Taxonomy" id="3234186"/>
    <lineage>
        <taxon>Bacteria</taxon>
        <taxon>Pseudomonadati</taxon>
        <taxon>Pseudomonadota</taxon>
        <taxon>Alphaproteobacteria</taxon>
        <taxon>Rhodobacterales</taxon>
        <taxon>Roseobacteraceae</taxon>
        <taxon>Sulfitobacter</taxon>
    </lineage>
</organism>